<keyword evidence="5 8" id="KW-0521">NADP</keyword>
<comment type="caution">
    <text evidence="11">The sequence shown here is derived from an EMBL/GenBank/DDBJ whole genome shotgun (WGS) entry which is preliminary data.</text>
</comment>
<evidence type="ECO:0000259" key="10">
    <source>
        <dbReference type="Pfam" id="PF00881"/>
    </source>
</evidence>
<keyword evidence="6 8" id="KW-0560">Oxidoreductase</keyword>
<dbReference type="InterPro" id="IPR026021">
    <property type="entry name" value="YdjA-like"/>
</dbReference>
<keyword evidence="3 8" id="KW-0285">Flavoprotein</keyword>
<protein>
    <recommendedName>
        <fullName evidence="8">Putative NAD(P)H nitroreductase</fullName>
        <ecNumber evidence="8">1.-.-.-</ecNumber>
    </recommendedName>
</protein>
<dbReference type="PANTHER" id="PTHR43821">
    <property type="entry name" value="NAD(P)H NITROREDUCTASE YDJA-RELATED"/>
    <property type="match status" value="1"/>
</dbReference>
<organism evidence="11 12">
    <name type="scientific">Noviluteimonas lactosilytica</name>
    <dbReference type="NCBI Taxonomy" id="2888523"/>
    <lineage>
        <taxon>Bacteria</taxon>
        <taxon>Pseudomonadati</taxon>
        <taxon>Pseudomonadota</taxon>
        <taxon>Gammaproteobacteria</taxon>
        <taxon>Lysobacterales</taxon>
        <taxon>Lysobacteraceae</taxon>
        <taxon>Noviluteimonas</taxon>
    </lineage>
</organism>
<evidence type="ECO:0000256" key="1">
    <source>
        <dbReference type="ARBA" id="ARBA00001917"/>
    </source>
</evidence>
<keyword evidence="12" id="KW-1185">Reference proteome</keyword>
<evidence type="ECO:0000256" key="7">
    <source>
        <dbReference type="ARBA" id="ARBA00023027"/>
    </source>
</evidence>
<dbReference type="Proteomes" id="UP001165293">
    <property type="component" value="Unassembled WGS sequence"/>
</dbReference>
<dbReference type="CDD" id="cd02135">
    <property type="entry name" value="YdjA-like"/>
    <property type="match status" value="1"/>
</dbReference>
<reference evidence="11" key="1">
    <citation type="submission" date="2021-10" db="EMBL/GenBank/DDBJ databases">
        <authorList>
            <person name="Lyu M."/>
            <person name="Wang X."/>
            <person name="Meng X."/>
            <person name="Xu K."/>
        </authorList>
    </citation>
    <scope>NUCLEOTIDE SEQUENCE</scope>
    <source>
        <strain evidence="11">A6</strain>
    </source>
</reference>
<evidence type="ECO:0000256" key="4">
    <source>
        <dbReference type="ARBA" id="ARBA00022643"/>
    </source>
</evidence>
<feature type="domain" description="Nitroreductase" evidence="10">
    <location>
        <begin position="17"/>
        <end position="173"/>
    </location>
</feature>
<evidence type="ECO:0000256" key="6">
    <source>
        <dbReference type="ARBA" id="ARBA00023002"/>
    </source>
</evidence>
<dbReference type="EC" id="1.-.-.-" evidence="8"/>
<evidence type="ECO:0000256" key="9">
    <source>
        <dbReference type="SAM" id="MobiDB-lite"/>
    </source>
</evidence>
<dbReference type="PIRSF" id="PIRSF000232">
    <property type="entry name" value="YdjA"/>
    <property type="match status" value="1"/>
</dbReference>
<accession>A0ABS8JKM4</accession>
<gene>
    <name evidence="11" type="ORF">LK996_13355</name>
</gene>
<keyword evidence="4 8" id="KW-0288">FMN</keyword>
<dbReference type="EMBL" id="JAJGAK010000003">
    <property type="protein sequence ID" value="MCC8364059.1"/>
    <property type="molecule type" value="Genomic_DNA"/>
</dbReference>
<evidence type="ECO:0000313" key="12">
    <source>
        <dbReference type="Proteomes" id="UP001165293"/>
    </source>
</evidence>
<dbReference type="InterPro" id="IPR052530">
    <property type="entry name" value="NAD(P)H_nitroreductase"/>
</dbReference>
<keyword evidence="7 8" id="KW-0520">NAD</keyword>
<dbReference type="SUPFAM" id="SSF55469">
    <property type="entry name" value="FMN-dependent nitroreductase-like"/>
    <property type="match status" value="1"/>
</dbReference>
<evidence type="ECO:0000256" key="3">
    <source>
        <dbReference type="ARBA" id="ARBA00022630"/>
    </source>
</evidence>
<dbReference type="PANTHER" id="PTHR43821:SF1">
    <property type="entry name" value="NAD(P)H NITROREDUCTASE YDJA-RELATED"/>
    <property type="match status" value="1"/>
</dbReference>
<comment type="cofactor">
    <cofactor evidence="1 8">
        <name>FMN</name>
        <dbReference type="ChEBI" id="CHEBI:58210"/>
    </cofactor>
</comment>
<name>A0ABS8JKM4_9GAMM</name>
<evidence type="ECO:0000256" key="2">
    <source>
        <dbReference type="ARBA" id="ARBA00007118"/>
    </source>
</evidence>
<evidence type="ECO:0000313" key="11">
    <source>
        <dbReference type="EMBL" id="MCC8364059.1"/>
    </source>
</evidence>
<dbReference type="Pfam" id="PF00881">
    <property type="entry name" value="Nitroreductase"/>
    <property type="match status" value="1"/>
</dbReference>
<comment type="similarity">
    <text evidence="2 8">Belongs to the nitroreductase family.</text>
</comment>
<dbReference type="InterPro" id="IPR000415">
    <property type="entry name" value="Nitroreductase-like"/>
</dbReference>
<evidence type="ECO:0000256" key="5">
    <source>
        <dbReference type="ARBA" id="ARBA00022857"/>
    </source>
</evidence>
<feature type="compositionally biased region" description="Basic and acidic residues" evidence="9">
    <location>
        <begin position="178"/>
        <end position="187"/>
    </location>
</feature>
<dbReference type="RefSeq" id="WP_230527848.1">
    <property type="nucleotide sequence ID" value="NZ_JAJGAK010000003.1"/>
</dbReference>
<sequence>MPPSPPMPADELQFLNARRSVPAKQLGAPGPDEATLMRMLEAAVRVPDHGKRVPFRFLRIQGDARLALGERLAARSVERDPNAGDAAIEKDRNRFAHAPLVIAVIASLGPDEKIPASERFSCSALVCFALLQAAQACGFGAQWLTGWPAYDEEVHRLLGIGMGEAITGFIHIGTPKLEAPERDRPDPRTLLTEWSPA</sequence>
<feature type="region of interest" description="Disordered" evidence="9">
    <location>
        <begin position="177"/>
        <end position="197"/>
    </location>
</feature>
<evidence type="ECO:0000256" key="8">
    <source>
        <dbReference type="PIRNR" id="PIRNR000232"/>
    </source>
</evidence>
<dbReference type="Gene3D" id="3.40.109.10">
    <property type="entry name" value="NADH Oxidase"/>
    <property type="match status" value="1"/>
</dbReference>
<dbReference type="InterPro" id="IPR029479">
    <property type="entry name" value="Nitroreductase"/>
</dbReference>
<proteinExistence type="inferred from homology"/>